<reference evidence="1 2" key="1">
    <citation type="submission" date="2018-02" db="EMBL/GenBank/DDBJ databases">
        <title>Solimicrobium silvestre gen. nov., sp. nov., isolated from alpine forest soil.</title>
        <authorList>
            <person name="Margesin R."/>
            <person name="Albuquerque L."/>
            <person name="Zhang D.-C."/>
            <person name="Froufe H.J.C."/>
            <person name="Severino R."/>
            <person name="Roxo I."/>
            <person name="Egas C."/>
            <person name="Da Costa M.S."/>
        </authorList>
    </citation>
    <scope>NUCLEOTIDE SEQUENCE [LARGE SCALE GENOMIC DNA]</scope>
    <source>
        <strain evidence="1 2">S20-91</strain>
    </source>
</reference>
<organism evidence="1 2">
    <name type="scientific">Solimicrobium silvestre</name>
    <dbReference type="NCBI Taxonomy" id="2099400"/>
    <lineage>
        <taxon>Bacteria</taxon>
        <taxon>Pseudomonadati</taxon>
        <taxon>Pseudomonadota</taxon>
        <taxon>Betaproteobacteria</taxon>
        <taxon>Burkholderiales</taxon>
        <taxon>Oxalobacteraceae</taxon>
        <taxon>Solimicrobium</taxon>
    </lineage>
</organism>
<protein>
    <submittedName>
        <fullName evidence="1">Uncharacterized protein</fullName>
    </submittedName>
</protein>
<accession>A0A2S9H1M8</accession>
<dbReference type="Proteomes" id="UP000237839">
    <property type="component" value="Unassembled WGS sequence"/>
</dbReference>
<dbReference type="AlphaFoldDB" id="A0A2S9H1M8"/>
<sequence length="219" mass="24833">MKIAEVRDEIAVTVSSLFASHGFDVKKTSQAVVCVRKISGGKQEIEFVLHNYRPLYKISVMVCCRFDEMVNISNEICETDSRYHADALSSITKLDYFSGIKNQRCDVTTPEEIQNAINSLRPVLLEKVVPLLDRCLDFRTFEAILNSRSSPKFDFTYLPVAVVNSLIAAHLTGNQEFENLVIEAKHSLKEFSDENKQLLVKCVEYLRKYDSAKKNIGAN</sequence>
<dbReference type="EMBL" id="PUGF01000005">
    <property type="protein sequence ID" value="PRC93895.1"/>
    <property type="molecule type" value="Genomic_DNA"/>
</dbReference>
<evidence type="ECO:0000313" key="2">
    <source>
        <dbReference type="Proteomes" id="UP000237839"/>
    </source>
</evidence>
<keyword evidence="2" id="KW-1185">Reference proteome</keyword>
<name>A0A2S9H1M8_9BURK</name>
<proteinExistence type="predicted"/>
<dbReference type="OrthoDB" id="939776at2"/>
<evidence type="ECO:0000313" key="1">
    <source>
        <dbReference type="EMBL" id="PRC93895.1"/>
    </source>
</evidence>
<dbReference type="RefSeq" id="WP_105531171.1">
    <property type="nucleotide sequence ID" value="NZ_PUGF01000005.1"/>
</dbReference>
<gene>
    <name evidence="1" type="ORF">S2091_1504</name>
</gene>
<comment type="caution">
    <text evidence="1">The sequence shown here is derived from an EMBL/GenBank/DDBJ whole genome shotgun (WGS) entry which is preliminary data.</text>
</comment>